<dbReference type="InterPro" id="IPR011604">
    <property type="entry name" value="PDDEXK-like_dom_sf"/>
</dbReference>
<dbReference type="EC" id="3.6.4.12" evidence="2"/>
<dbReference type="Proteomes" id="UP000319557">
    <property type="component" value="Chromosome"/>
</dbReference>
<keyword evidence="3" id="KW-1185">Reference proteome</keyword>
<feature type="domain" description="PD-(D/E)XK endonuclease-like" evidence="1">
    <location>
        <begin position="664"/>
        <end position="930"/>
    </location>
</feature>
<dbReference type="SUPFAM" id="SSF52540">
    <property type="entry name" value="P-loop containing nucleoside triphosphate hydrolases"/>
    <property type="match status" value="1"/>
</dbReference>
<dbReference type="InterPro" id="IPR011335">
    <property type="entry name" value="Restrct_endonuc-II-like"/>
</dbReference>
<dbReference type="Pfam" id="PF12705">
    <property type="entry name" value="PDDEXK_1"/>
    <property type="match status" value="1"/>
</dbReference>
<keyword evidence="2" id="KW-0547">Nucleotide-binding</keyword>
<gene>
    <name evidence="2" type="primary">rexB</name>
    <name evidence="2" type="ORF">EC9_25960</name>
</gene>
<dbReference type="KEGG" id="ruv:EC9_25960"/>
<organism evidence="2 3">
    <name type="scientific">Rosistilla ulvae</name>
    <dbReference type="NCBI Taxonomy" id="1930277"/>
    <lineage>
        <taxon>Bacteria</taxon>
        <taxon>Pseudomonadati</taxon>
        <taxon>Planctomycetota</taxon>
        <taxon>Planctomycetia</taxon>
        <taxon>Pirellulales</taxon>
        <taxon>Pirellulaceae</taxon>
        <taxon>Rosistilla</taxon>
    </lineage>
</organism>
<dbReference type="AlphaFoldDB" id="A0A517M0K9"/>
<proteinExistence type="predicted"/>
<keyword evidence="2" id="KW-0378">Hydrolase</keyword>
<evidence type="ECO:0000313" key="2">
    <source>
        <dbReference type="EMBL" id="QDS88406.1"/>
    </source>
</evidence>
<dbReference type="GO" id="GO:0016787">
    <property type="term" value="F:hydrolase activity"/>
    <property type="evidence" value="ECO:0007669"/>
    <property type="project" value="UniProtKB-KW"/>
</dbReference>
<accession>A0A517M0K9</accession>
<dbReference type="GO" id="GO:0003678">
    <property type="term" value="F:DNA helicase activity"/>
    <property type="evidence" value="ECO:0007669"/>
    <property type="project" value="UniProtKB-EC"/>
</dbReference>
<dbReference type="SUPFAM" id="SSF52980">
    <property type="entry name" value="Restriction endonuclease-like"/>
    <property type="match status" value="1"/>
</dbReference>
<evidence type="ECO:0000313" key="3">
    <source>
        <dbReference type="Proteomes" id="UP000319557"/>
    </source>
</evidence>
<evidence type="ECO:0000259" key="1">
    <source>
        <dbReference type="Pfam" id="PF12705"/>
    </source>
</evidence>
<protein>
    <submittedName>
        <fullName evidence="2">ATP-dependent helicase/deoxyribonuclease subunit B</fullName>
        <ecNumber evidence="2">3.6.4.12</ecNumber>
    </submittedName>
</protein>
<sequence length="951" mass="105550">MVSRPNLKPLFLNWQRPLLPSAAEWLWQRYPAKGQWDLSAVTIVLPGRRATRQFAAILERYATERNTPLESPKIITTGRLPERLYEPTDPIASELEQTLAWCQVLRAASSEALVPLVASPPPRSPIAPWLELAGAVRRLHEELASEHFSFGDVAKELLKETPQEAPRWQLLDALAESYGETLRSVGRSDPYAQRRRAAELGICQAPGDVIVIGAVDLNQSIRAMIDTVAPQVTILVGAPESESEAFDSHGCVIPSQWMDRDLQIREDQLVPATDAEDQAAATSQFVSGWRGEFEIDQITIGITDEAMIAPVSQQLAIDGIDVHAELGEPLIRSAPARLLSLIVDYIQSRSFRALASLVRHADLYAVLTAELNDSQRSGESTAGNWLIALDRLRSEHYPLRTTDPLPEAAEDRPQIERLIQWIDRWLEPLLANDGSTEIHLADWCAAVRTMLATIYDARRQSLRPQWQQRMGQALAAIDSAIDRLGSVPQALEVALPTGTIAEMLVAQIAEVRLHQPAAPEKIELVGWLDLALDTSEALCIVGLNDPFVPESVVADPFLPGGLRRRFKIADNDHRYARDAYALSLMLNSRPAAQLIVGRSSADGSPTPPSRLLAACSPATAATRTLRLLEELPPRPIVESIWSTDQPASDLPIPVPSGYDPPTILSVTAFGDYLRCPYRFFLRHIAKLRPLDDTVVELAANQFGNLIHDALEEFGKTGPKHSTNLTDVEACLLDTASDLGRQRYGDHPSAPVRLQITSALDRLKIVAKRQVERTHQGWLLWAAERQIDVEDNAVVMVDGMPFGLKGRIDRIDYHPDDDRWAVIDYKTHAHNPFKKHYKKSTDEWIDLQLPLYRHMLAALGIEADRDLVQLGYFNIGEREADVRVNIADFTPALYASADLAAADVVRGVREGRFVANPDAATNYDDYAVICQTGSIEHLFADQEEDALEETQA</sequence>
<keyword evidence="2" id="KW-0347">Helicase</keyword>
<dbReference type="Gene3D" id="3.90.320.10">
    <property type="match status" value="1"/>
</dbReference>
<dbReference type="InterPro" id="IPR027417">
    <property type="entry name" value="P-loop_NTPase"/>
</dbReference>
<reference evidence="2 3" key="1">
    <citation type="submission" date="2019-02" db="EMBL/GenBank/DDBJ databases">
        <title>Deep-cultivation of Planctomycetes and their phenomic and genomic characterization uncovers novel biology.</title>
        <authorList>
            <person name="Wiegand S."/>
            <person name="Jogler M."/>
            <person name="Boedeker C."/>
            <person name="Pinto D."/>
            <person name="Vollmers J."/>
            <person name="Rivas-Marin E."/>
            <person name="Kohn T."/>
            <person name="Peeters S.H."/>
            <person name="Heuer A."/>
            <person name="Rast P."/>
            <person name="Oberbeckmann S."/>
            <person name="Bunk B."/>
            <person name="Jeske O."/>
            <person name="Meyerdierks A."/>
            <person name="Storesund J.E."/>
            <person name="Kallscheuer N."/>
            <person name="Luecker S."/>
            <person name="Lage O.M."/>
            <person name="Pohl T."/>
            <person name="Merkel B.J."/>
            <person name="Hornburger P."/>
            <person name="Mueller R.-W."/>
            <person name="Bruemmer F."/>
            <person name="Labrenz M."/>
            <person name="Spormann A.M."/>
            <person name="Op den Camp H."/>
            <person name="Overmann J."/>
            <person name="Amann R."/>
            <person name="Jetten M.S.M."/>
            <person name="Mascher T."/>
            <person name="Medema M.H."/>
            <person name="Devos D.P."/>
            <person name="Kaster A.-K."/>
            <person name="Ovreas L."/>
            <person name="Rohde M."/>
            <person name="Galperin M.Y."/>
            <person name="Jogler C."/>
        </authorList>
    </citation>
    <scope>NUCLEOTIDE SEQUENCE [LARGE SCALE GENOMIC DNA]</scope>
    <source>
        <strain evidence="2 3">EC9</strain>
    </source>
</reference>
<dbReference type="InterPro" id="IPR038726">
    <property type="entry name" value="PDDEXK_AddAB-type"/>
</dbReference>
<name>A0A517M0K9_9BACT</name>
<keyword evidence="2" id="KW-0067">ATP-binding</keyword>
<dbReference type="EMBL" id="CP036261">
    <property type="protein sequence ID" value="QDS88406.1"/>
    <property type="molecule type" value="Genomic_DNA"/>
</dbReference>